<keyword evidence="4" id="KW-0808">Transferase</keyword>
<dbReference type="GO" id="GO:0000155">
    <property type="term" value="F:phosphorelay sensor kinase activity"/>
    <property type="evidence" value="ECO:0007669"/>
    <property type="project" value="InterPro"/>
</dbReference>
<dbReference type="PROSITE" id="PS50885">
    <property type="entry name" value="HAMP"/>
    <property type="match status" value="1"/>
</dbReference>
<dbReference type="InterPro" id="IPR003660">
    <property type="entry name" value="HAMP_dom"/>
</dbReference>
<keyword evidence="6 7" id="KW-0472">Membrane</keyword>
<dbReference type="Gene3D" id="3.30.565.10">
    <property type="entry name" value="Histidine kinase-like ATPase, C-terminal domain"/>
    <property type="match status" value="1"/>
</dbReference>
<dbReference type="PANTHER" id="PTHR34220:SF7">
    <property type="entry name" value="SENSOR HISTIDINE KINASE YPDA"/>
    <property type="match status" value="1"/>
</dbReference>
<evidence type="ECO:0000313" key="10">
    <source>
        <dbReference type="Proteomes" id="UP000564644"/>
    </source>
</evidence>
<dbReference type="EMBL" id="JACJVO010000020">
    <property type="protein sequence ID" value="MBB6732439.1"/>
    <property type="molecule type" value="Genomic_DNA"/>
</dbReference>
<dbReference type="GO" id="GO:0005886">
    <property type="term" value="C:plasma membrane"/>
    <property type="evidence" value="ECO:0007669"/>
    <property type="project" value="UniProtKB-SubCell"/>
</dbReference>
<proteinExistence type="predicted"/>
<keyword evidence="2" id="KW-1003">Cell membrane</keyword>
<protein>
    <submittedName>
        <fullName evidence="9">Sensor histidine kinase</fullName>
    </submittedName>
</protein>
<evidence type="ECO:0000256" key="2">
    <source>
        <dbReference type="ARBA" id="ARBA00022475"/>
    </source>
</evidence>
<evidence type="ECO:0000256" key="5">
    <source>
        <dbReference type="ARBA" id="ARBA00022777"/>
    </source>
</evidence>
<name>A0A7X0SM63_9BACL</name>
<dbReference type="InterPro" id="IPR050640">
    <property type="entry name" value="Bact_2-comp_sensor_kinase"/>
</dbReference>
<organism evidence="9 10">
    <name type="scientific">Cohnella zeiphila</name>
    <dbReference type="NCBI Taxonomy" id="2761120"/>
    <lineage>
        <taxon>Bacteria</taxon>
        <taxon>Bacillati</taxon>
        <taxon>Bacillota</taxon>
        <taxon>Bacilli</taxon>
        <taxon>Bacillales</taxon>
        <taxon>Paenibacillaceae</taxon>
        <taxon>Cohnella</taxon>
    </lineage>
</organism>
<gene>
    <name evidence="9" type="ORF">H7C18_16075</name>
</gene>
<dbReference type="Gene3D" id="6.10.340.10">
    <property type="match status" value="1"/>
</dbReference>
<comment type="subcellular location">
    <subcellularLocation>
        <location evidence="1">Cell membrane</location>
        <topology evidence="1">Multi-pass membrane protein</topology>
    </subcellularLocation>
</comment>
<evidence type="ECO:0000259" key="8">
    <source>
        <dbReference type="PROSITE" id="PS50885"/>
    </source>
</evidence>
<dbReference type="SUPFAM" id="SSF55874">
    <property type="entry name" value="ATPase domain of HSP90 chaperone/DNA topoisomerase II/histidine kinase"/>
    <property type="match status" value="1"/>
</dbReference>
<keyword evidence="10" id="KW-1185">Reference proteome</keyword>
<keyword evidence="5 9" id="KW-0418">Kinase</keyword>
<dbReference type="Proteomes" id="UP000564644">
    <property type="component" value="Unassembled WGS sequence"/>
</dbReference>
<keyword evidence="7" id="KW-1133">Transmembrane helix</keyword>
<dbReference type="AlphaFoldDB" id="A0A7X0SM63"/>
<feature type="domain" description="HAMP" evidence="8">
    <location>
        <begin position="322"/>
        <end position="377"/>
    </location>
</feature>
<dbReference type="InterPro" id="IPR036890">
    <property type="entry name" value="HATPase_C_sf"/>
</dbReference>
<dbReference type="SMART" id="SM00387">
    <property type="entry name" value="HATPase_c"/>
    <property type="match status" value="1"/>
</dbReference>
<dbReference type="PANTHER" id="PTHR34220">
    <property type="entry name" value="SENSOR HISTIDINE KINASE YPDA"/>
    <property type="match status" value="1"/>
</dbReference>
<evidence type="ECO:0000313" key="9">
    <source>
        <dbReference type="EMBL" id="MBB6732439.1"/>
    </source>
</evidence>
<feature type="transmembrane region" description="Helical" evidence="7">
    <location>
        <begin position="301"/>
        <end position="321"/>
    </location>
</feature>
<evidence type="ECO:0000256" key="3">
    <source>
        <dbReference type="ARBA" id="ARBA00022553"/>
    </source>
</evidence>
<dbReference type="InterPro" id="IPR010559">
    <property type="entry name" value="Sig_transdc_His_kin_internal"/>
</dbReference>
<evidence type="ECO:0000256" key="4">
    <source>
        <dbReference type="ARBA" id="ARBA00022679"/>
    </source>
</evidence>
<evidence type="ECO:0000256" key="6">
    <source>
        <dbReference type="ARBA" id="ARBA00023136"/>
    </source>
</evidence>
<dbReference type="Pfam" id="PF02518">
    <property type="entry name" value="HATPase_c"/>
    <property type="match status" value="1"/>
</dbReference>
<keyword evidence="7" id="KW-0812">Transmembrane</keyword>
<reference evidence="9 10" key="1">
    <citation type="submission" date="2020-08" db="EMBL/GenBank/DDBJ databases">
        <title>Cohnella phylogeny.</title>
        <authorList>
            <person name="Dunlap C."/>
        </authorList>
    </citation>
    <scope>NUCLEOTIDE SEQUENCE [LARGE SCALE GENOMIC DNA]</scope>
    <source>
        <strain evidence="9 10">CBP 2801</strain>
    </source>
</reference>
<keyword evidence="3" id="KW-0597">Phosphoprotein</keyword>
<dbReference type="InterPro" id="IPR003594">
    <property type="entry name" value="HATPase_dom"/>
</dbReference>
<evidence type="ECO:0000256" key="1">
    <source>
        <dbReference type="ARBA" id="ARBA00004651"/>
    </source>
</evidence>
<dbReference type="RefSeq" id="WP_185130107.1">
    <property type="nucleotide sequence ID" value="NZ_JACJVO010000020.1"/>
</dbReference>
<sequence>MISLKRLPLFHSVRSQILVLLLAFIVAPTTVVSVFTIDQSTGIIERNAMAMLETALEHSKENTSNFMGDAADAVLMVMTNDTVTALLRQEEPAGPQQKLAVSNALEKYLFELKVHGTMAKEIAILNANGEKIYAGASAFRPEAVADPNWREEVDRLDGKPYWGSFDNGSAYVFVAREVREYVKSEDRFRPIGMVVISFDERDFSAINDSVHLANRSQILIGDPQGRIVSGSDSSHVGEALSTVAFPLERGTRSLDLSPLFPKDQAGKRLTVYDAIPNSDWSLIVDSPLSDVLQNQRSIKRIILYSTGLCVVGALALAALFAHRMTMPLKKLSKEVKRRIRSGDFAFWPQQPPAFQDEIAELGQGFYRLVADLNETKNRMHRAEIMTKEAEFDAMKSKIKPHFLYNSLESIRMLAVVNKDLVTAEMLKSLGHLFRYLIADRKREITLRDELEYLQSYINLQKIRYEDRLQVEVDIPERWLDAKIEKLVLQPLVENSIEHGIDRKRGAQRVRITAAEIEDKAGSGLVLQVWDDGAGMEPETLADIRARLNDLSEEREHIGLSNVHRRLRLRFGEPCGLTVESEPGEYTSVYVRIPATDGVAEGRGSDV</sequence>
<comment type="caution">
    <text evidence="9">The sequence shown here is derived from an EMBL/GenBank/DDBJ whole genome shotgun (WGS) entry which is preliminary data.</text>
</comment>
<dbReference type="Pfam" id="PF06580">
    <property type="entry name" value="His_kinase"/>
    <property type="match status" value="1"/>
</dbReference>
<evidence type="ECO:0000256" key="7">
    <source>
        <dbReference type="SAM" id="Phobius"/>
    </source>
</evidence>
<accession>A0A7X0SM63</accession>